<proteinExistence type="predicted"/>
<comment type="caution">
    <text evidence="1">The sequence shown here is derived from an EMBL/GenBank/DDBJ whole genome shotgun (WGS) entry which is preliminary data.</text>
</comment>
<dbReference type="InterPro" id="IPR025638">
    <property type="entry name" value="DUF4336"/>
</dbReference>
<dbReference type="Proteomes" id="UP001139104">
    <property type="component" value="Unassembled WGS sequence"/>
</dbReference>
<dbReference type="InterPro" id="IPR036866">
    <property type="entry name" value="RibonucZ/Hydroxyglut_hydro"/>
</dbReference>
<accession>A0ABS9Z4D9</accession>
<dbReference type="Pfam" id="PF14234">
    <property type="entry name" value="DUF4336"/>
    <property type="match status" value="1"/>
</dbReference>
<gene>
    <name evidence="1" type="ORF">K2U94_07175</name>
</gene>
<dbReference type="PANTHER" id="PTHR33835">
    <property type="entry name" value="YALI0C07656P"/>
    <property type="match status" value="1"/>
</dbReference>
<dbReference type="SUPFAM" id="SSF56281">
    <property type="entry name" value="Metallo-hydrolase/oxidoreductase"/>
    <property type="match status" value="1"/>
</dbReference>
<protein>
    <submittedName>
        <fullName evidence="1">DUF4336 domain-containing protein</fullName>
    </submittedName>
</protein>
<dbReference type="RefSeq" id="WP_243066548.1">
    <property type="nucleotide sequence ID" value="NZ_JAIVFK010000004.1"/>
</dbReference>
<keyword evidence="2" id="KW-1185">Reference proteome</keyword>
<name>A0ABS9Z4D9_9HYPH</name>
<sequence>MPFIGGFHYPTRMVAIRLADGRLFVWSPIELTTALKAQVESLGPVACLVSPNLLHHLYLGEWKAAFPAARLFASPGLKGRRKVLAFDAELGDAPDPLWAADIDQVFLRGSFVMTEAVFFHRASKTAIFADLIENFPPGWFKRWRGFVARLDGIVAPNFGAPREWRASFLRRRLARESLRRILDWPIEKVVIAHGDCAEKDGAAFVRRGFSWLM</sequence>
<evidence type="ECO:0000313" key="2">
    <source>
        <dbReference type="Proteomes" id="UP001139104"/>
    </source>
</evidence>
<reference evidence="1" key="1">
    <citation type="journal article" date="2022" name="ISME J.">
        <title>Identification of active gaseous-alkane degraders at natural gas seeps.</title>
        <authorList>
            <person name="Farhan Ul Haque M."/>
            <person name="Hernandez M."/>
            <person name="Crombie A.T."/>
            <person name="Murrell J.C."/>
        </authorList>
    </citation>
    <scope>NUCLEOTIDE SEQUENCE</scope>
    <source>
        <strain evidence="1">PC2</strain>
    </source>
</reference>
<organism evidence="1 2">
    <name type="scientific">Candidatus Rhodoblastus alkanivorans</name>
    <dbReference type="NCBI Taxonomy" id="2954117"/>
    <lineage>
        <taxon>Bacteria</taxon>
        <taxon>Pseudomonadati</taxon>
        <taxon>Pseudomonadota</taxon>
        <taxon>Alphaproteobacteria</taxon>
        <taxon>Hyphomicrobiales</taxon>
        <taxon>Rhodoblastaceae</taxon>
        <taxon>Rhodoblastus</taxon>
    </lineage>
</organism>
<evidence type="ECO:0000313" key="1">
    <source>
        <dbReference type="EMBL" id="MCI4682543.1"/>
    </source>
</evidence>
<dbReference type="PANTHER" id="PTHR33835:SF1">
    <property type="entry name" value="METALLO-BETA-LACTAMASE DOMAIN-CONTAINING PROTEIN"/>
    <property type="match status" value="1"/>
</dbReference>
<dbReference type="EMBL" id="JAIVFP010000001">
    <property type="protein sequence ID" value="MCI4682543.1"/>
    <property type="molecule type" value="Genomic_DNA"/>
</dbReference>